<dbReference type="Proteomes" id="UP000688137">
    <property type="component" value="Unassembled WGS sequence"/>
</dbReference>
<keyword evidence="1" id="KW-1133">Transmembrane helix</keyword>
<feature type="transmembrane region" description="Helical" evidence="1">
    <location>
        <begin position="102"/>
        <end position="122"/>
    </location>
</feature>
<feature type="transmembrane region" description="Helical" evidence="1">
    <location>
        <begin position="32"/>
        <end position="52"/>
    </location>
</feature>
<protein>
    <recommendedName>
        <fullName evidence="4">Transmembrane protein</fullName>
    </recommendedName>
</protein>
<name>A0A8S1QPU1_PARPR</name>
<dbReference type="EMBL" id="CAJJDM010000185">
    <property type="protein sequence ID" value="CAD8116657.1"/>
    <property type="molecule type" value="Genomic_DNA"/>
</dbReference>
<evidence type="ECO:0000256" key="1">
    <source>
        <dbReference type="SAM" id="Phobius"/>
    </source>
</evidence>
<keyword evidence="1" id="KW-0472">Membrane</keyword>
<feature type="transmembrane region" description="Helical" evidence="1">
    <location>
        <begin position="143"/>
        <end position="165"/>
    </location>
</feature>
<evidence type="ECO:0000313" key="3">
    <source>
        <dbReference type="Proteomes" id="UP000688137"/>
    </source>
</evidence>
<dbReference type="AlphaFoldDB" id="A0A8S1QPU1"/>
<proteinExistence type="predicted"/>
<keyword evidence="3" id="KW-1185">Reference proteome</keyword>
<gene>
    <name evidence="2" type="ORF">PPRIM_AZ9-3.1.T1760025</name>
</gene>
<keyword evidence="1" id="KW-0812">Transmembrane</keyword>
<evidence type="ECO:0000313" key="2">
    <source>
        <dbReference type="EMBL" id="CAD8116657.1"/>
    </source>
</evidence>
<feature type="transmembrane region" description="Helical" evidence="1">
    <location>
        <begin position="64"/>
        <end position="82"/>
    </location>
</feature>
<comment type="caution">
    <text evidence="2">The sequence shown here is derived from an EMBL/GenBank/DDBJ whole genome shotgun (WGS) entry which is preliminary data.</text>
</comment>
<reference evidence="2" key="1">
    <citation type="submission" date="2021-01" db="EMBL/GenBank/DDBJ databases">
        <authorList>
            <consortium name="Genoscope - CEA"/>
            <person name="William W."/>
        </authorList>
    </citation>
    <scope>NUCLEOTIDE SEQUENCE</scope>
</reference>
<organism evidence="2 3">
    <name type="scientific">Paramecium primaurelia</name>
    <dbReference type="NCBI Taxonomy" id="5886"/>
    <lineage>
        <taxon>Eukaryota</taxon>
        <taxon>Sar</taxon>
        <taxon>Alveolata</taxon>
        <taxon>Ciliophora</taxon>
        <taxon>Intramacronucleata</taxon>
        <taxon>Oligohymenophorea</taxon>
        <taxon>Peniculida</taxon>
        <taxon>Parameciidae</taxon>
        <taxon>Paramecium</taxon>
    </lineage>
</organism>
<evidence type="ECO:0008006" key="4">
    <source>
        <dbReference type="Google" id="ProtNLM"/>
    </source>
</evidence>
<accession>A0A8S1QPU1</accession>
<sequence length="257" mass="30726">MIGVLTCGRLAYLAQHSDLDPKQCFQLISPHFLVISIIYQVLVILSSFLSLYCFRNYEFVQGDITRKFSYFNLLTIIFHMALQMSSFWKEMFSHYNYLTHSIFNLIIIIIALDIYLNIPFCFQKETIFFSKCLWCSWFLKFQLQFGYFLIQMMVISFQVSIYLIFGINQVLYDIYIDKECQLFLMSKSNKISEHPLEYICQLCHLENTYYQNIQGFIVKIVMIQHVLVNKSQINLFLSKPNLIHSKYIFEYNINFKK</sequence>